<evidence type="ECO:0000259" key="1">
    <source>
        <dbReference type="Pfam" id="PF13837"/>
    </source>
</evidence>
<protein>
    <recommendedName>
        <fullName evidence="1">Myb/SANT-like DNA-binding domain-containing protein</fullName>
    </recommendedName>
</protein>
<feature type="domain" description="Myb/SANT-like DNA-binding" evidence="1">
    <location>
        <begin position="13"/>
        <end position="74"/>
    </location>
</feature>
<proteinExistence type="predicted"/>
<sequence length="99" mass="11507">MVEILLDLKKLEWEEYESQSGREHMISANVRWQRISKKLTEKGCNADASQCRGKWETIVGGYKKVKDHNNRSGNAPFGSLSKTERKDLKLPLDFPEKWL</sequence>
<organism evidence="2 3">
    <name type="scientific">Riccia fluitans</name>
    <dbReference type="NCBI Taxonomy" id="41844"/>
    <lineage>
        <taxon>Eukaryota</taxon>
        <taxon>Viridiplantae</taxon>
        <taxon>Streptophyta</taxon>
        <taxon>Embryophyta</taxon>
        <taxon>Marchantiophyta</taxon>
        <taxon>Marchantiopsida</taxon>
        <taxon>Marchantiidae</taxon>
        <taxon>Marchantiales</taxon>
        <taxon>Ricciaceae</taxon>
        <taxon>Riccia</taxon>
    </lineage>
</organism>
<accession>A0ABD1Z199</accession>
<keyword evidence="3" id="KW-1185">Reference proteome</keyword>
<dbReference type="InterPro" id="IPR044822">
    <property type="entry name" value="Myb_DNA-bind_4"/>
</dbReference>
<dbReference type="PANTHER" id="PTHR33492">
    <property type="entry name" value="OSJNBA0043A12.37 PROTEIN-RELATED"/>
    <property type="match status" value="1"/>
</dbReference>
<dbReference type="Gene3D" id="1.10.10.60">
    <property type="entry name" value="Homeodomain-like"/>
    <property type="match status" value="1"/>
</dbReference>
<evidence type="ECO:0000313" key="2">
    <source>
        <dbReference type="EMBL" id="KAL2635362.1"/>
    </source>
</evidence>
<reference evidence="2 3" key="1">
    <citation type="submission" date="2024-09" db="EMBL/GenBank/DDBJ databases">
        <title>Chromosome-scale assembly of Riccia fluitans.</title>
        <authorList>
            <person name="Paukszto L."/>
            <person name="Sawicki J."/>
            <person name="Karawczyk K."/>
            <person name="Piernik-Szablinska J."/>
            <person name="Szczecinska M."/>
            <person name="Mazdziarz M."/>
        </authorList>
    </citation>
    <scope>NUCLEOTIDE SEQUENCE [LARGE SCALE GENOMIC DNA]</scope>
    <source>
        <strain evidence="2">Rf_01</strain>
        <tissue evidence="2">Aerial parts of the thallus</tissue>
    </source>
</reference>
<evidence type="ECO:0000313" key="3">
    <source>
        <dbReference type="Proteomes" id="UP001605036"/>
    </source>
</evidence>
<dbReference type="PANTHER" id="PTHR33492:SF19">
    <property type="entry name" value="MYB-LIKE DOMAIN-CONTAINING PROTEIN"/>
    <property type="match status" value="1"/>
</dbReference>
<dbReference type="Pfam" id="PF13837">
    <property type="entry name" value="Myb_DNA-bind_4"/>
    <property type="match status" value="1"/>
</dbReference>
<dbReference type="Proteomes" id="UP001605036">
    <property type="component" value="Unassembled WGS sequence"/>
</dbReference>
<comment type="caution">
    <text evidence="2">The sequence shown here is derived from an EMBL/GenBank/DDBJ whole genome shotgun (WGS) entry which is preliminary data.</text>
</comment>
<gene>
    <name evidence="2" type="ORF">R1flu_006841</name>
</gene>
<dbReference type="AlphaFoldDB" id="A0ABD1Z199"/>
<name>A0ABD1Z199_9MARC</name>
<dbReference type="EMBL" id="JBHFFA010000003">
    <property type="protein sequence ID" value="KAL2635362.1"/>
    <property type="molecule type" value="Genomic_DNA"/>
</dbReference>